<dbReference type="AlphaFoldDB" id="A0A7R9EY42"/>
<proteinExistence type="inferred from homology"/>
<sequence length="243" mass="26149">MKQPFEMSLAQSSLGKKTISLPSKSDVAPAQLDSFRMESVSRLAHLPVVEESIKTASGFYGKVKESGRIFRWTFGTAETALAKAAELTRPLASSLAEQIAYLDILLCHSLDYVEDKVPSVKLSPKELLENTKKTVLGGVGNLFQGTYGGLKSGMQSVGDSSKTVVQSGGKLAYDTAKSLVGFGLGMLPNLFAGFARKFDVAAKGIALSEPQTYPCELLCDGLFWDLHSSPVPNISGREDEMEM</sequence>
<comment type="subcellular location">
    <subcellularLocation>
        <location evidence="1">Lipid droplet</location>
    </subcellularLocation>
</comment>
<organism evidence="4">
    <name type="scientific">Timema bartmani</name>
    <dbReference type="NCBI Taxonomy" id="61472"/>
    <lineage>
        <taxon>Eukaryota</taxon>
        <taxon>Metazoa</taxon>
        <taxon>Ecdysozoa</taxon>
        <taxon>Arthropoda</taxon>
        <taxon>Hexapoda</taxon>
        <taxon>Insecta</taxon>
        <taxon>Pterygota</taxon>
        <taxon>Neoptera</taxon>
        <taxon>Polyneoptera</taxon>
        <taxon>Phasmatodea</taxon>
        <taxon>Timematodea</taxon>
        <taxon>Timematoidea</taxon>
        <taxon>Timematidae</taxon>
        <taxon>Timema</taxon>
    </lineage>
</organism>
<dbReference type="GO" id="GO:0005829">
    <property type="term" value="C:cytosol"/>
    <property type="evidence" value="ECO:0007669"/>
    <property type="project" value="TreeGrafter"/>
</dbReference>
<dbReference type="GO" id="GO:0010890">
    <property type="term" value="P:positive regulation of triglyceride storage"/>
    <property type="evidence" value="ECO:0007669"/>
    <property type="project" value="TreeGrafter"/>
</dbReference>
<dbReference type="Pfam" id="PF03036">
    <property type="entry name" value="Perilipin"/>
    <property type="match status" value="1"/>
</dbReference>
<protein>
    <submittedName>
        <fullName evidence="4">Uncharacterized protein</fullName>
    </submittedName>
</protein>
<evidence type="ECO:0000256" key="2">
    <source>
        <dbReference type="ARBA" id="ARBA00006311"/>
    </source>
</evidence>
<keyword evidence="3" id="KW-0551">Lipid droplet</keyword>
<dbReference type="InterPro" id="IPR004279">
    <property type="entry name" value="Perilipin"/>
</dbReference>
<evidence type="ECO:0000256" key="3">
    <source>
        <dbReference type="ARBA" id="ARBA00022677"/>
    </source>
</evidence>
<dbReference type="PANTHER" id="PTHR14024:SF49">
    <property type="entry name" value="LIPID STORAGE DROPLETS SURFACE-BINDING PROTEIN 1"/>
    <property type="match status" value="1"/>
</dbReference>
<dbReference type="EMBL" id="OD566017">
    <property type="protein sequence ID" value="CAD7443170.1"/>
    <property type="molecule type" value="Genomic_DNA"/>
</dbReference>
<evidence type="ECO:0000256" key="1">
    <source>
        <dbReference type="ARBA" id="ARBA00004502"/>
    </source>
</evidence>
<evidence type="ECO:0000313" key="4">
    <source>
        <dbReference type="EMBL" id="CAD7443170.1"/>
    </source>
</evidence>
<comment type="similarity">
    <text evidence="2">Belongs to the perilipin family.</text>
</comment>
<reference evidence="4" key="1">
    <citation type="submission" date="2020-11" db="EMBL/GenBank/DDBJ databases">
        <authorList>
            <person name="Tran Van P."/>
        </authorList>
    </citation>
    <scope>NUCLEOTIDE SEQUENCE</scope>
</reference>
<dbReference type="GO" id="GO:0005811">
    <property type="term" value="C:lipid droplet"/>
    <property type="evidence" value="ECO:0007669"/>
    <property type="project" value="UniProtKB-SubCell"/>
</dbReference>
<name>A0A7R9EY42_9NEOP</name>
<dbReference type="PANTHER" id="PTHR14024">
    <property type="entry name" value="PERILIPIN"/>
    <property type="match status" value="1"/>
</dbReference>
<dbReference type="GO" id="GO:0019915">
    <property type="term" value="P:lipid storage"/>
    <property type="evidence" value="ECO:0007669"/>
    <property type="project" value="TreeGrafter"/>
</dbReference>
<gene>
    <name evidence="4" type="ORF">TBIB3V08_LOCUS5581</name>
</gene>
<accession>A0A7R9EY42</accession>